<dbReference type="InterPro" id="IPR000504">
    <property type="entry name" value="RRM_dom"/>
</dbReference>
<dbReference type="InterPro" id="IPR012677">
    <property type="entry name" value="Nucleotide-bd_a/b_plait_sf"/>
</dbReference>
<dbReference type="InterPro" id="IPR051229">
    <property type="entry name" value="ALYREF_mRNA_export"/>
</dbReference>
<dbReference type="PROSITE" id="PS50102">
    <property type="entry name" value="RRM"/>
    <property type="match status" value="1"/>
</dbReference>
<dbReference type="SUPFAM" id="SSF54928">
    <property type="entry name" value="RNA-binding domain, RBD"/>
    <property type="match status" value="1"/>
</dbReference>
<feature type="region of interest" description="Disordered" evidence="3">
    <location>
        <begin position="152"/>
        <end position="182"/>
    </location>
</feature>
<evidence type="ECO:0000313" key="6">
    <source>
        <dbReference type="Proteomes" id="UP000189274"/>
    </source>
</evidence>
<dbReference type="SMART" id="SM00360">
    <property type="entry name" value="RRM"/>
    <property type="match status" value="1"/>
</dbReference>
<evidence type="ECO:0000313" key="5">
    <source>
        <dbReference type="EMBL" id="ONH73013.1"/>
    </source>
</evidence>
<evidence type="ECO:0000259" key="4">
    <source>
        <dbReference type="PROSITE" id="PS50102"/>
    </source>
</evidence>
<feature type="domain" description="RRM" evidence="4">
    <location>
        <begin position="71"/>
        <end position="148"/>
    </location>
</feature>
<dbReference type="Gene3D" id="3.30.70.330">
    <property type="match status" value="1"/>
</dbReference>
<name>A0A1V2LLF8_PICKU</name>
<dbReference type="GO" id="GO:0003729">
    <property type="term" value="F:mRNA binding"/>
    <property type="evidence" value="ECO:0007669"/>
    <property type="project" value="TreeGrafter"/>
</dbReference>
<dbReference type="Pfam" id="PF00076">
    <property type="entry name" value="RRM_1"/>
    <property type="match status" value="1"/>
</dbReference>
<sequence length="284" mass="30003">MSSLLEKSLDEIIGSSSKGPTRNRNAHKTGKRGGVNKPSHRGGRGARGNSRSGGHRGARPFGRSGSNGKATEIKVTNLHPDLTAQDLGKLMETIGPVVQVDLKFNTLGKSTGVAYVEFESSRDAREAIRRFDGRLAAGQIINVSTTMSLLDRIGGRQGQELRRERQAPKSKKNKPKAPPRKSLEDLDNELLQYMNGAAPVDAVGGQPAQEQAQGQPDMPVPADGSAEQQQQWGQVAAAVPAVGHVEDAGQGIASTEAHEIHGDEANGGAALDAFPVANNDVAME</sequence>
<feature type="compositionally biased region" description="Polar residues" evidence="3">
    <location>
        <begin position="14"/>
        <end position="23"/>
    </location>
</feature>
<evidence type="ECO:0000256" key="3">
    <source>
        <dbReference type="SAM" id="MobiDB-lite"/>
    </source>
</evidence>
<feature type="region of interest" description="Disordered" evidence="3">
    <location>
        <begin position="199"/>
        <end position="229"/>
    </location>
</feature>
<evidence type="ECO:0000256" key="1">
    <source>
        <dbReference type="ARBA" id="ARBA00022884"/>
    </source>
</evidence>
<feature type="region of interest" description="Disordered" evidence="3">
    <location>
        <begin position="1"/>
        <end position="69"/>
    </location>
</feature>
<reference evidence="6" key="1">
    <citation type="journal article" date="2017" name="Genome Announc.">
        <title>Genome sequences of Cyberlindnera fabianii 65, Pichia kudriavzevii 129, and Saccharomyces cerevisiae 131 isolated from fermented masau fruits in Zimbabwe.</title>
        <authorList>
            <person name="van Rijswijck I.M.H."/>
            <person name="Derks M.F.L."/>
            <person name="Abee T."/>
            <person name="de Ridder D."/>
            <person name="Smid E.J."/>
        </authorList>
    </citation>
    <scope>NUCLEOTIDE SEQUENCE [LARGE SCALE GENOMIC DNA]</scope>
    <source>
        <strain evidence="6">129</strain>
    </source>
</reference>
<organism evidence="5 6">
    <name type="scientific">Pichia kudriavzevii</name>
    <name type="common">Yeast</name>
    <name type="synonym">Issatchenkia orientalis</name>
    <dbReference type="NCBI Taxonomy" id="4909"/>
    <lineage>
        <taxon>Eukaryota</taxon>
        <taxon>Fungi</taxon>
        <taxon>Dikarya</taxon>
        <taxon>Ascomycota</taxon>
        <taxon>Saccharomycotina</taxon>
        <taxon>Pichiomycetes</taxon>
        <taxon>Pichiales</taxon>
        <taxon>Pichiaceae</taxon>
        <taxon>Pichia</taxon>
    </lineage>
</organism>
<protein>
    <submittedName>
        <fullName evidence="5">RNA annealing protein YRA1</fullName>
    </submittedName>
</protein>
<dbReference type="CDD" id="cd12418">
    <property type="entry name" value="RRM_Aly_REF_like"/>
    <property type="match status" value="1"/>
</dbReference>
<comment type="caution">
    <text evidence="5">The sequence shown here is derived from an EMBL/GenBank/DDBJ whole genome shotgun (WGS) entry which is preliminary data.</text>
</comment>
<dbReference type="VEuPathDB" id="FungiDB:C5L36_0D00745"/>
<gene>
    <name evidence="5" type="ORF">BOH78_3439</name>
</gene>
<dbReference type="EMBL" id="MQVM01000017">
    <property type="protein sequence ID" value="ONH73013.1"/>
    <property type="molecule type" value="Genomic_DNA"/>
</dbReference>
<dbReference type="PANTHER" id="PTHR19965:SF82">
    <property type="entry name" value="THO COMPLEX SUBUNIT 4"/>
    <property type="match status" value="1"/>
</dbReference>
<feature type="compositionally biased region" description="Low complexity" evidence="3">
    <location>
        <begin position="204"/>
        <end position="216"/>
    </location>
</feature>
<dbReference type="GO" id="GO:0005634">
    <property type="term" value="C:nucleus"/>
    <property type="evidence" value="ECO:0007669"/>
    <property type="project" value="TreeGrafter"/>
</dbReference>
<feature type="compositionally biased region" description="Basic residues" evidence="3">
    <location>
        <begin position="168"/>
        <end position="179"/>
    </location>
</feature>
<dbReference type="InterPro" id="IPR035979">
    <property type="entry name" value="RBD_domain_sf"/>
</dbReference>
<proteinExistence type="predicted"/>
<dbReference type="PANTHER" id="PTHR19965">
    <property type="entry name" value="RNA AND EXPORT FACTOR BINDING PROTEIN"/>
    <property type="match status" value="1"/>
</dbReference>
<dbReference type="AlphaFoldDB" id="A0A1V2LLF8"/>
<accession>A0A1V2LLF8</accession>
<evidence type="ECO:0000256" key="2">
    <source>
        <dbReference type="PROSITE-ProRule" id="PRU00176"/>
    </source>
</evidence>
<keyword evidence="1 2" id="KW-0694">RNA-binding</keyword>
<dbReference type="Proteomes" id="UP000189274">
    <property type="component" value="Unassembled WGS sequence"/>
</dbReference>